<dbReference type="KEGG" id="epa:110247642"/>
<evidence type="ECO:0000256" key="3">
    <source>
        <dbReference type="ARBA" id="ARBA00019696"/>
    </source>
</evidence>
<dbReference type="GO" id="GO:0006357">
    <property type="term" value="P:regulation of transcription by RNA polymerase II"/>
    <property type="evidence" value="ECO:0007669"/>
    <property type="project" value="TreeGrafter"/>
</dbReference>
<proteinExistence type="inferred from homology"/>
<dbReference type="OrthoDB" id="9982951at2759"/>
<organism evidence="8 9">
    <name type="scientific">Exaiptasia diaphana</name>
    <name type="common">Tropical sea anemone</name>
    <name type="synonym">Aiptasia pulchella</name>
    <dbReference type="NCBI Taxonomy" id="2652724"/>
    <lineage>
        <taxon>Eukaryota</taxon>
        <taxon>Metazoa</taxon>
        <taxon>Cnidaria</taxon>
        <taxon>Anthozoa</taxon>
        <taxon>Hexacorallia</taxon>
        <taxon>Actiniaria</taxon>
        <taxon>Aiptasiidae</taxon>
        <taxon>Exaiptasia</taxon>
    </lineage>
</organism>
<dbReference type="GO" id="GO:0005667">
    <property type="term" value="C:transcription regulator complex"/>
    <property type="evidence" value="ECO:0007669"/>
    <property type="project" value="TreeGrafter"/>
</dbReference>
<keyword evidence="9" id="KW-1185">Reference proteome</keyword>
<dbReference type="PANTHER" id="PTHR12691:SF10">
    <property type="entry name" value="MEDIATOR OF RNA POLYMERASE II TRANSCRIPTION SUBUNIT 23"/>
    <property type="match status" value="1"/>
</dbReference>
<evidence type="ECO:0000313" key="9">
    <source>
        <dbReference type="Proteomes" id="UP000887567"/>
    </source>
</evidence>
<dbReference type="GO" id="GO:0016592">
    <property type="term" value="C:mediator complex"/>
    <property type="evidence" value="ECO:0007669"/>
    <property type="project" value="TreeGrafter"/>
</dbReference>
<protein>
    <recommendedName>
        <fullName evidence="3">Mediator of RNA polymerase II transcription subunit 23</fullName>
    </recommendedName>
    <alternativeName>
        <fullName evidence="7">Mediator complex subunit 23</fullName>
    </alternativeName>
</protein>
<dbReference type="Proteomes" id="UP000887567">
    <property type="component" value="Unplaced"/>
</dbReference>
<keyword evidence="4" id="KW-0805">Transcription regulation</keyword>
<keyword evidence="5" id="KW-0804">Transcription</keyword>
<name>A0A913XU14_EXADI</name>
<evidence type="ECO:0000256" key="7">
    <source>
        <dbReference type="ARBA" id="ARBA00031961"/>
    </source>
</evidence>
<dbReference type="GO" id="GO:0010628">
    <property type="term" value="P:positive regulation of gene expression"/>
    <property type="evidence" value="ECO:0007669"/>
    <property type="project" value="TreeGrafter"/>
</dbReference>
<reference evidence="8" key="1">
    <citation type="submission" date="2022-11" db="UniProtKB">
        <authorList>
            <consortium name="EnsemblMetazoa"/>
        </authorList>
    </citation>
    <scope>IDENTIFICATION</scope>
</reference>
<dbReference type="Pfam" id="PF11573">
    <property type="entry name" value="Med23"/>
    <property type="match status" value="1"/>
</dbReference>
<keyword evidence="6" id="KW-0539">Nucleus</keyword>
<accession>A0A913XU14</accession>
<comment type="similarity">
    <text evidence="2">Belongs to the Mediator complex subunit 23 family.</text>
</comment>
<evidence type="ECO:0000256" key="2">
    <source>
        <dbReference type="ARBA" id="ARBA00010222"/>
    </source>
</evidence>
<evidence type="ECO:0000256" key="1">
    <source>
        <dbReference type="ARBA" id="ARBA00004123"/>
    </source>
</evidence>
<dbReference type="AlphaFoldDB" id="A0A913XU14"/>
<dbReference type="GeneID" id="110247642"/>
<evidence type="ECO:0000313" key="8">
    <source>
        <dbReference type="EnsemblMetazoa" id="XP_020909755.2"/>
    </source>
</evidence>
<dbReference type="InterPro" id="IPR021629">
    <property type="entry name" value="Mediator_Med23"/>
</dbReference>
<evidence type="ECO:0000256" key="6">
    <source>
        <dbReference type="ARBA" id="ARBA00023242"/>
    </source>
</evidence>
<dbReference type="PANTHER" id="PTHR12691">
    <property type="entry name" value="MEDIATOR OF RNA POLYMERASE II TRANSCRIPTION SUBUNIT 23"/>
    <property type="match status" value="1"/>
</dbReference>
<dbReference type="EnsemblMetazoa" id="XM_021054096.2">
    <property type="protein sequence ID" value="XP_020909755.2"/>
    <property type="gene ID" value="LOC110247642"/>
</dbReference>
<comment type="subcellular location">
    <subcellularLocation>
        <location evidence="1">Nucleus</location>
    </subcellularLocation>
</comment>
<dbReference type="RefSeq" id="XP_020909755.2">
    <property type="nucleotide sequence ID" value="XM_021054096.2"/>
</dbReference>
<evidence type="ECO:0000256" key="4">
    <source>
        <dbReference type="ARBA" id="ARBA00023015"/>
    </source>
</evidence>
<sequence>MDYKVKLKSLLDDALKIEALEVAFHGFLRRKDGDDESVKASFLEAFKPFWDSVPKELKEEIVQQFMTYIHEQKSLRRIDFCFDFLVNLVEKNVISARLICEAALKSEHLKFENEVTWCKTFQLIYRIVGGTDYKGCRGVLSLLFVKFSSIPNVPDPAYSSRIHDALKVLQYIFDRKACLLPAYFVISEIYNNFPEVQESQVVPHWSISKLISSYVDSFRPLAHIVSVTGRPFLLPIIGHPGSSLSVWKLEPSTRSFPIKGLLPYDRDLLEPQDPLLQYVIGQPYSRDIVCTLLGLNKQQKQRCPALEDLLVDLIVIAMEKTENKPVEMGVSGCQLLWHHLSSHLIFFVLFQFASFPHMVTQLYDKLSGRTLKKGRNHLMWVLLQFISGSIQKNPLSDFKPVLRLFELLYPENEPLPAPDINSSDSVHSLAMACIWIHLTKKAELEKLTIKSPTSHILKNQLEFIHEWSNNKSTPYSMNNYAIPILCNAYSTIPARFTVAMTVLVEMCFGNGKVTTSLPGPSNTLASGPTIPCPMRLLDSLTVHAKMSLIHSIFSRIMKLGTSGATVALAPALVETYSRLLVYMEIESLGIKGFISHLLPTVFKSHAWGILHTLLEMFSYRLHHIQPVYRVTLLSHLHSIASVPNTNQNQLQLCVESTALRLITGLGSSEVQAQLTKFLTEPKQILSSESEELNRALVLTIARSMHVTGAESCGNWCEGILRVLVSNTPHSWASHTLECFPQPLQQFYSQNPCPVETKQALKTRVEDEYRRWKAMTSENEILSHFAESSSSNVFICILWKLLLETGRLSSVCHKVLERLGARALSRHIRVFADFLVYEFSTSGGGRHVNKCIQHLNDLIWKYNVVTMDRLVLSLGLRSHEGNEAQVCFFIIQLLLLKPPDFRTRVNAFVRDNSPQHWTQTDWHQKHMAYHTSYPERFYYEGLLEAAGGTVPTIQYLPIYFGNVCLRF</sequence>
<dbReference type="OMA" id="MMSKMEE"/>
<evidence type="ECO:0000256" key="5">
    <source>
        <dbReference type="ARBA" id="ARBA00023163"/>
    </source>
</evidence>